<evidence type="ECO:0000256" key="7">
    <source>
        <dbReference type="ARBA" id="ARBA00022786"/>
    </source>
</evidence>
<comment type="subcellular location">
    <subcellularLocation>
        <location evidence="2">Cytoplasm</location>
    </subcellularLocation>
    <subcellularLocation>
        <location evidence="1">Nucleus</location>
    </subcellularLocation>
</comment>
<feature type="region of interest" description="Disordered" evidence="10">
    <location>
        <begin position="10"/>
        <end position="44"/>
    </location>
</feature>
<evidence type="ECO:0000256" key="1">
    <source>
        <dbReference type="ARBA" id="ARBA00004123"/>
    </source>
</evidence>
<comment type="similarity">
    <text evidence="4">Belongs to the ubiquitin conjugation factor E4 family.</text>
</comment>
<evidence type="ECO:0000256" key="2">
    <source>
        <dbReference type="ARBA" id="ARBA00004496"/>
    </source>
</evidence>
<feature type="compositionally biased region" description="Low complexity" evidence="10">
    <location>
        <begin position="13"/>
        <end position="33"/>
    </location>
</feature>
<proteinExistence type="inferred from homology"/>
<feature type="domain" description="U-box" evidence="11">
    <location>
        <begin position="1037"/>
        <end position="1092"/>
    </location>
</feature>
<dbReference type="GO" id="GO:0006511">
    <property type="term" value="P:ubiquitin-dependent protein catabolic process"/>
    <property type="evidence" value="ECO:0007669"/>
    <property type="project" value="InterPro"/>
</dbReference>
<feature type="region of interest" description="Disordered" evidence="10">
    <location>
        <begin position="78"/>
        <end position="99"/>
    </location>
</feature>
<sequence length="1219" mass="138094">MRRRRLARLEGFNNNNATASSSNAIAPTSPSTSELSKAFPGSISPSIQQQLQRAEIPMEVEESNDKQCNITEMDNSGIENMEVDESDRKDSIPRSRTTSSSIEVTTDHIHVVISRVLRISWKSSVEGTIFLPQTAAYTLKQRQLDFSEIINQALMEILCMFSKGEDLLSDITIDMSSDRQDSPNNQASPLLSPVMALPSYQLPTMPLPIGSKSSQPKSLTYLLNCYSRIAIEERNHPKRSSIPPLSDVLTVLKTQCVQYSSLVLQGLIGICEASVIPMCTTYLLYPILSQSLPRGYLHELVAKTHTNSSTFNKIFTPVLQGLYLSMQQASLVGNTHRRPIEALEELIEIRCGPSGNIRPICRLITNQVQFLPDIMTSAAGRELTRTSFLGPFLSVSVFAEEQPKVADKFFSGNHVTDKSVNLSLQQELESTRTSLHKMFYAILANSNCRDATLTYLAALLRHNEKRAQIQTEEFSLAGDGFMLNLLSVLQMLSVKIKLDTVDPLYPFHPSSFVEIKNDTRLKLTSQEVAEWQKHLEKTHKWTESKFPTQCWFLTLHCHHIALLPALQKYQRKLRTLRDLENMLKELQATEPQWKDSPFAEHNRDLIKQWKRQSERLRKFKSCADAGLIDPVFLRRCLHFYISVAEVLLSLLTQTAPGNPLPKLPLPQEVTCKFTALPEWYVEDIAEFLLFTLQFCPGVVVSNVDNSLITWLLVVVCTPHCIRNPYLIAKIIEVLFVINPSFQGRTETLHDKVMAHPISKTLLASYLMKFYTDVETTGSSSEFYDKFSIRYHISIILKSMWDSPVHRASIVNESNNGKQFVKFINMLMNDTTFLLDESLESLKRIHEVQELMSDTSAWSALSQEQQQSRTRQLAADERQAKSYLTLAKETVAMFHYLTVDIKEPFLRPELVGRLCAMLNFNLQQLCGPKCNNLRVRTQQKYGWQPRTLLSQLVDIYLHLDCDNFAAALASDEIYKLITKIVYFLFQRSFCKELFADAASRLEKSAIKTTTEIERFIALAERAAIIARDNRARDADYGDAPEEFRDPLMDTLMEDPVRLPSGIVMDKAVIIRHLLNSATDPFSRQPLSEDMLTPSVAQPVAHCLFNPDTDCAVSTSASSYATQTALNTAVVPNFEIITQKCSLTSVNKNLTSENENLTSKQKFPLPAMSTLRKWIADFNIDEAIDVLKDVLAIMKEKSQDITEMERATVLCFDEIYLSNQV</sequence>
<dbReference type="PANTHER" id="PTHR13931">
    <property type="entry name" value="UBIQUITINATION FACTOR E4"/>
    <property type="match status" value="1"/>
</dbReference>
<evidence type="ECO:0000313" key="12">
    <source>
        <dbReference type="EMBL" id="KYQ48588.1"/>
    </source>
</evidence>
<keyword evidence="7" id="KW-0833">Ubl conjugation pathway</keyword>
<feature type="coiled-coil region" evidence="9">
    <location>
        <begin position="566"/>
        <end position="596"/>
    </location>
</feature>
<dbReference type="UniPathway" id="UPA00143"/>
<organism evidence="12 13">
    <name type="scientific">Mycetomoellerius zeteki</name>
    <dbReference type="NCBI Taxonomy" id="64791"/>
    <lineage>
        <taxon>Eukaryota</taxon>
        <taxon>Metazoa</taxon>
        <taxon>Ecdysozoa</taxon>
        <taxon>Arthropoda</taxon>
        <taxon>Hexapoda</taxon>
        <taxon>Insecta</taxon>
        <taxon>Pterygota</taxon>
        <taxon>Neoptera</taxon>
        <taxon>Endopterygota</taxon>
        <taxon>Hymenoptera</taxon>
        <taxon>Apocrita</taxon>
        <taxon>Aculeata</taxon>
        <taxon>Formicoidea</taxon>
        <taxon>Formicidae</taxon>
        <taxon>Myrmicinae</taxon>
        <taxon>Mycetomoellerius</taxon>
    </lineage>
</organism>
<dbReference type="GO" id="GO:0005737">
    <property type="term" value="C:cytoplasm"/>
    <property type="evidence" value="ECO:0007669"/>
    <property type="project" value="UniProtKB-SubCell"/>
</dbReference>
<evidence type="ECO:0000256" key="3">
    <source>
        <dbReference type="ARBA" id="ARBA00004906"/>
    </source>
</evidence>
<dbReference type="PANTHER" id="PTHR13931:SF2">
    <property type="entry name" value="UBIQUITIN CONJUGATION FACTOR E4 B"/>
    <property type="match status" value="1"/>
</dbReference>
<dbReference type="InterPro" id="IPR003613">
    <property type="entry name" value="Ubox_domain"/>
</dbReference>
<dbReference type="GO" id="GO:0000151">
    <property type="term" value="C:ubiquitin ligase complex"/>
    <property type="evidence" value="ECO:0007669"/>
    <property type="project" value="InterPro"/>
</dbReference>
<dbReference type="InterPro" id="IPR045132">
    <property type="entry name" value="UBE4"/>
</dbReference>
<keyword evidence="9" id="KW-0175">Coiled coil</keyword>
<dbReference type="Gene3D" id="3.30.40.10">
    <property type="entry name" value="Zinc/RING finger domain, C3HC4 (zinc finger)"/>
    <property type="match status" value="1"/>
</dbReference>
<dbReference type="Pfam" id="PF04564">
    <property type="entry name" value="U-box"/>
    <property type="match status" value="1"/>
</dbReference>
<evidence type="ECO:0000256" key="8">
    <source>
        <dbReference type="ARBA" id="ARBA00023242"/>
    </source>
</evidence>
<evidence type="ECO:0000256" key="5">
    <source>
        <dbReference type="ARBA" id="ARBA00022490"/>
    </source>
</evidence>
<dbReference type="SMART" id="SM00504">
    <property type="entry name" value="Ubox"/>
    <property type="match status" value="1"/>
</dbReference>
<name>A0A151WL46_9HYME</name>
<dbReference type="GO" id="GO:0036503">
    <property type="term" value="P:ERAD pathway"/>
    <property type="evidence" value="ECO:0007669"/>
    <property type="project" value="InterPro"/>
</dbReference>
<dbReference type="Proteomes" id="UP000075809">
    <property type="component" value="Unassembled WGS sequence"/>
</dbReference>
<evidence type="ECO:0000313" key="13">
    <source>
        <dbReference type="Proteomes" id="UP000075809"/>
    </source>
</evidence>
<evidence type="ECO:0000256" key="10">
    <source>
        <dbReference type="SAM" id="MobiDB-lite"/>
    </source>
</evidence>
<keyword evidence="6" id="KW-0808">Transferase</keyword>
<dbReference type="InterPro" id="IPR013083">
    <property type="entry name" value="Znf_RING/FYVE/PHD"/>
</dbReference>
<comment type="pathway">
    <text evidence="3">Protein modification; protein ubiquitination.</text>
</comment>
<keyword evidence="13" id="KW-1185">Reference proteome</keyword>
<reference evidence="12 13" key="1">
    <citation type="submission" date="2015-09" db="EMBL/GenBank/DDBJ databases">
        <title>Trachymyrmex zeteki WGS genome.</title>
        <authorList>
            <person name="Nygaard S."/>
            <person name="Hu H."/>
            <person name="Boomsma J."/>
            <person name="Zhang G."/>
        </authorList>
    </citation>
    <scope>NUCLEOTIDE SEQUENCE [LARGE SCALE GENOMIC DNA]</scope>
    <source>
        <strain evidence="12">Tzet28-1</strain>
        <tissue evidence="12">Whole body</tissue>
    </source>
</reference>
<accession>A0A151WL46</accession>
<evidence type="ECO:0000259" key="11">
    <source>
        <dbReference type="PROSITE" id="PS51698"/>
    </source>
</evidence>
<gene>
    <name evidence="12" type="ORF">ALC60_12367</name>
</gene>
<evidence type="ECO:0000256" key="4">
    <source>
        <dbReference type="ARBA" id="ARBA00007434"/>
    </source>
</evidence>
<dbReference type="GO" id="GO:0034450">
    <property type="term" value="F:ubiquitin-ubiquitin ligase activity"/>
    <property type="evidence" value="ECO:0007669"/>
    <property type="project" value="InterPro"/>
</dbReference>
<dbReference type="Pfam" id="PF10408">
    <property type="entry name" value="Ufd2P_core"/>
    <property type="match status" value="1"/>
</dbReference>
<dbReference type="InterPro" id="IPR019474">
    <property type="entry name" value="Ub_conjug_fac_E4_core"/>
</dbReference>
<dbReference type="GO" id="GO:0000209">
    <property type="term" value="P:protein polyubiquitination"/>
    <property type="evidence" value="ECO:0007669"/>
    <property type="project" value="TreeGrafter"/>
</dbReference>
<dbReference type="PROSITE" id="PS51698">
    <property type="entry name" value="U_BOX"/>
    <property type="match status" value="1"/>
</dbReference>
<dbReference type="EMBL" id="KQ982974">
    <property type="protein sequence ID" value="KYQ48588.1"/>
    <property type="molecule type" value="Genomic_DNA"/>
</dbReference>
<keyword evidence="5" id="KW-0963">Cytoplasm</keyword>
<evidence type="ECO:0000256" key="6">
    <source>
        <dbReference type="ARBA" id="ARBA00022679"/>
    </source>
</evidence>
<dbReference type="STRING" id="64791.A0A151WL46"/>
<protein>
    <submittedName>
        <fullName evidence="12">Ubiquitin conjugation factor E4 B</fullName>
    </submittedName>
</protein>
<dbReference type="GO" id="GO:0005634">
    <property type="term" value="C:nucleus"/>
    <property type="evidence" value="ECO:0007669"/>
    <property type="project" value="UniProtKB-SubCell"/>
</dbReference>
<dbReference type="AlphaFoldDB" id="A0A151WL46"/>
<keyword evidence="8" id="KW-0539">Nucleus</keyword>
<dbReference type="SUPFAM" id="SSF57850">
    <property type="entry name" value="RING/U-box"/>
    <property type="match status" value="1"/>
</dbReference>
<evidence type="ECO:0000256" key="9">
    <source>
        <dbReference type="SAM" id="Coils"/>
    </source>
</evidence>